<keyword evidence="3" id="KW-1185">Reference proteome</keyword>
<protein>
    <submittedName>
        <fullName evidence="2">Uncharacterized protein</fullName>
    </submittedName>
</protein>
<dbReference type="EMBL" id="BAABME010027008">
    <property type="protein sequence ID" value="GAA0174907.1"/>
    <property type="molecule type" value="Genomic_DNA"/>
</dbReference>
<evidence type="ECO:0000313" key="3">
    <source>
        <dbReference type="Proteomes" id="UP001454036"/>
    </source>
</evidence>
<reference evidence="2 3" key="1">
    <citation type="submission" date="2024-01" db="EMBL/GenBank/DDBJ databases">
        <title>The complete chloroplast genome sequence of Lithospermum erythrorhizon: insights into the phylogenetic relationship among Boraginaceae species and the maternal lineages of purple gromwells.</title>
        <authorList>
            <person name="Okada T."/>
            <person name="Watanabe K."/>
        </authorList>
    </citation>
    <scope>NUCLEOTIDE SEQUENCE [LARGE SCALE GENOMIC DNA]</scope>
</reference>
<accession>A0AAV3REV2</accession>
<organism evidence="2 3">
    <name type="scientific">Lithospermum erythrorhizon</name>
    <name type="common">Purple gromwell</name>
    <name type="synonym">Lithospermum officinale var. erythrorhizon</name>
    <dbReference type="NCBI Taxonomy" id="34254"/>
    <lineage>
        <taxon>Eukaryota</taxon>
        <taxon>Viridiplantae</taxon>
        <taxon>Streptophyta</taxon>
        <taxon>Embryophyta</taxon>
        <taxon>Tracheophyta</taxon>
        <taxon>Spermatophyta</taxon>
        <taxon>Magnoliopsida</taxon>
        <taxon>eudicotyledons</taxon>
        <taxon>Gunneridae</taxon>
        <taxon>Pentapetalae</taxon>
        <taxon>asterids</taxon>
        <taxon>lamiids</taxon>
        <taxon>Boraginales</taxon>
        <taxon>Boraginaceae</taxon>
        <taxon>Boraginoideae</taxon>
        <taxon>Lithospermeae</taxon>
        <taxon>Lithospermum</taxon>
    </lineage>
</organism>
<feature type="compositionally biased region" description="Basic and acidic residues" evidence="1">
    <location>
        <begin position="33"/>
        <end position="69"/>
    </location>
</feature>
<proteinExistence type="predicted"/>
<evidence type="ECO:0000256" key="1">
    <source>
        <dbReference type="SAM" id="MobiDB-lite"/>
    </source>
</evidence>
<feature type="compositionally biased region" description="Basic and acidic residues" evidence="1">
    <location>
        <begin position="76"/>
        <end position="101"/>
    </location>
</feature>
<dbReference type="AlphaFoldDB" id="A0AAV3REV2"/>
<evidence type="ECO:0000313" key="2">
    <source>
        <dbReference type="EMBL" id="GAA0174907.1"/>
    </source>
</evidence>
<comment type="caution">
    <text evidence="2">The sequence shown here is derived from an EMBL/GenBank/DDBJ whole genome shotgun (WGS) entry which is preliminary data.</text>
</comment>
<dbReference type="Proteomes" id="UP001454036">
    <property type="component" value="Unassembled WGS sequence"/>
</dbReference>
<name>A0AAV3REV2_LITER</name>
<feature type="region of interest" description="Disordered" evidence="1">
    <location>
        <begin position="1"/>
        <end position="101"/>
    </location>
</feature>
<sequence>MSEQHQQPNTSAPHPDFQQPPLAPEVEATFQQRFREERAAWEQERDSQMNTRSRHETQNSHERDEHRESPITARRGVSEQPHRESLGLEELKKKVAQNIDH</sequence>
<gene>
    <name evidence="2" type="ORF">LIER_41812</name>
</gene>
<feature type="compositionally biased region" description="Polar residues" evidence="1">
    <location>
        <begin position="1"/>
        <end position="12"/>
    </location>
</feature>